<dbReference type="EMBL" id="AAGW02039933">
    <property type="status" value="NOT_ANNOTATED_CDS"/>
    <property type="molecule type" value="Genomic_DNA"/>
</dbReference>
<dbReference type="PROSITE" id="PS51292">
    <property type="entry name" value="ZF_RING_CH"/>
    <property type="match status" value="1"/>
</dbReference>
<keyword evidence="7" id="KW-0833">Ubl conjugation pathway</keyword>
<dbReference type="Proteomes" id="UP000001811">
    <property type="component" value="Chromosome 19"/>
</dbReference>
<dbReference type="InParanoid" id="G1T3P0"/>
<feature type="compositionally biased region" description="Polar residues" evidence="10">
    <location>
        <begin position="465"/>
        <end position="478"/>
    </location>
</feature>
<dbReference type="InterPro" id="IPR052297">
    <property type="entry name" value="RING-CH-type_E3_ubiq-ligase"/>
</dbReference>
<evidence type="ECO:0000256" key="3">
    <source>
        <dbReference type="ARBA" id="ARBA00012483"/>
    </source>
</evidence>
<reference evidence="13" key="3">
    <citation type="submission" date="2025-09" db="UniProtKB">
        <authorList>
            <consortium name="Ensembl"/>
        </authorList>
    </citation>
    <scope>IDENTIFICATION</scope>
    <source>
        <strain evidence="13">Thorbecke</strain>
    </source>
</reference>
<keyword evidence="8" id="KW-0862">Zinc</keyword>
<evidence type="ECO:0000259" key="11">
    <source>
        <dbReference type="PROSITE" id="PS50089"/>
    </source>
</evidence>
<keyword evidence="14" id="KW-1185">Reference proteome</keyword>
<feature type="region of interest" description="Disordered" evidence="10">
    <location>
        <begin position="457"/>
        <end position="479"/>
    </location>
</feature>
<dbReference type="PROSITE" id="PS50089">
    <property type="entry name" value="ZF_RING_2"/>
    <property type="match status" value="1"/>
</dbReference>
<dbReference type="GeneID" id="100347084"/>
<feature type="region of interest" description="Disordered" evidence="10">
    <location>
        <begin position="524"/>
        <end position="566"/>
    </location>
</feature>
<dbReference type="HOGENOM" id="CLU_021725_0_0_1"/>
<keyword evidence="6 9" id="KW-0863">Zinc-finger</keyword>
<keyword evidence="4" id="KW-0808">Transferase</keyword>
<proteinExistence type="predicted"/>
<dbReference type="Ensembl" id="ENSOCUT00000012601.4">
    <property type="protein sequence ID" value="ENSOCUP00000010848.4"/>
    <property type="gene ID" value="ENSOCUG00000012601.4"/>
</dbReference>
<dbReference type="GO" id="GO:0008270">
    <property type="term" value="F:zinc ion binding"/>
    <property type="evidence" value="ECO:0007669"/>
    <property type="project" value="UniProtKB-KW"/>
</dbReference>
<dbReference type="SUPFAM" id="SSF57850">
    <property type="entry name" value="RING/U-box"/>
    <property type="match status" value="1"/>
</dbReference>
<evidence type="ECO:0000256" key="5">
    <source>
        <dbReference type="ARBA" id="ARBA00022723"/>
    </source>
</evidence>
<dbReference type="PANTHER" id="PTHR14471:SF5">
    <property type="entry name" value="E3 UBIQUITIN-PROTEIN LIGASE MARCHF10-RELATED"/>
    <property type="match status" value="1"/>
</dbReference>
<comment type="pathway">
    <text evidence="2">Protein modification; protein ubiquitination.</text>
</comment>
<evidence type="ECO:0000313" key="14">
    <source>
        <dbReference type="Proteomes" id="UP000001811"/>
    </source>
</evidence>
<dbReference type="AlphaFoldDB" id="G1T3P0"/>
<comment type="catalytic activity">
    <reaction evidence="1">
        <text>S-ubiquitinyl-[E2 ubiquitin-conjugating enzyme]-L-cysteine + [acceptor protein]-L-lysine = [E2 ubiquitin-conjugating enzyme]-L-cysteine + N(6)-ubiquitinyl-[acceptor protein]-L-lysine.</text>
        <dbReference type="EC" id="2.3.2.27"/>
    </reaction>
</comment>
<evidence type="ECO:0000256" key="9">
    <source>
        <dbReference type="PROSITE-ProRule" id="PRU00175"/>
    </source>
</evidence>
<dbReference type="SMR" id="G1T3P0"/>
<sequence length="800" mass="90270">MLHEERDRRKFVSDVQYLRDMQHKADSEYQACLRRQEYRRDPNDKKQYQFWEQEVSFERSRFSSTSSSKQSSGEEEPLTEPKSFPKVSTVKCDSRLPAIDQTPVKQKHKSTMTPRKPEKAGPSKAPATAQTPKILPRKRRPNLGRLTVNPDMRSATAPGDGSEQKSQLPTKVPALRGPDPVVHRESQVWAGGTMVKRPTQERRCLVPTSQLMATPENPLERAKRGDPSAVAQNKPQPALSQAFQGTKSPQVLGESLWPSLVPSATGGPRRTQFRFRYEDFYSVLSPNAARDPYDTEEETHEEELPLLGLHPPRSPSSHRRSRCLGTSASLSKNKHFSNSAENHKGNSLRRCEPSPGLLRTLSAVEPEAGQPSLGQRMLPDPWLPSGESATENDSDSSENKKTFRSWDSKSESRQDDRRRVENVSSDSVSMDDKPDTHDHERDWQDYLNSSRHSLDFSLAGRPTVPRSSLNSPCNTARSSTHHLRVDVPVDLSMSPTLVRRSDTEGNARFNVRQPLSPIRNRIPLASARESDVRGAEDVTSASQAQEAPSSVENPLPSLPDSLPLLHSPISSPSRVSFQDHLHLPGSLRENIHFALSTVSYFLNQSQNRTRMAASGLADEEEAPKIQVDPEKLRKLQESLLEEDEEEEGDLCRICQMAGSSPANPLLQPCGCVGSLRFVHQECLKQWLKVKIPSGANREAVNTCEMCKHDLLVDLAAFNMTEFYQKHQQIRAQNELINSSFYLVLLLYFYEQRFAEIMTLNYDWITRERLSRNYLQPRQEEDENSELGEESEGSISPSRLV</sequence>
<dbReference type="InterPro" id="IPR011016">
    <property type="entry name" value="Znf_RING-CH"/>
</dbReference>
<evidence type="ECO:0000313" key="13">
    <source>
        <dbReference type="Ensembl" id="ENSOCUP00000010848.4"/>
    </source>
</evidence>
<dbReference type="InterPro" id="IPR001841">
    <property type="entry name" value="Znf_RING"/>
</dbReference>
<reference evidence="13 14" key="1">
    <citation type="journal article" date="2011" name="Nature">
        <title>A high-resolution map of human evolutionary constraint using 29 mammals.</title>
        <authorList>
            <person name="Lindblad-Toh K."/>
            <person name="Garber M."/>
            <person name="Zuk O."/>
            <person name="Lin M.F."/>
            <person name="Parker B.J."/>
            <person name="Washietl S."/>
            <person name="Kheradpour P."/>
            <person name="Ernst J."/>
            <person name="Jordan G."/>
            <person name="Mauceli E."/>
            <person name="Ward L.D."/>
            <person name="Lowe C.B."/>
            <person name="Holloway A.K."/>
            <person name="Clamp M."/>
            <person name="Gnerre S."/>
            <person name="Alfoldi J."/>
            <person name="Beal K."/>
            <person name="Chang J."/>
            <person name="Clawson H."/>
            <person name="Cuff J."/>
            <person name="Di Palma F."/>
            <person name="Fitzgerald S."/>
            <person name="Flicek P."/>
            <person name="Guttman M."/>
            <person name="Hubisz M.J."/>
            <person name="Jaffe D.B."/>
            <person name="Jungreis I."/>
            <person name="Kent W.J."/>
            <person name="Kostka D."/>
            <person name="Lara M."/>
            <person name="Martins A.L."/>
            <person name="Massingham T."/>
            <person name="Moltke I."/>
            <person name="Raney B.J."/>
            <person name="Rasmussen M.D."/>
            <person name="Robinson J."/>
            <person name="Stark A."/>
            <person name="Vilella A.J."/>
            <person name="Wen J."/>
            <person name="Xie X."/>
            <person name="Zody M.C."/>
            <person name="Baldwin J."/>
            <person name="Bloom T."/>
            <person name="Chin C.W."/>
            <person name="Heiman D."/>
            <person name="Nicol R."/>
            <person name="Nusbaum C."/>
            <person name="Young S."/>
            <person name="Wilkinson J."/>
            <person name="Worley K.C."/>
            <person name="Kovar C.L."/>
            <person name="Muzny D.M."/>
            <person name="Gibbs R.A."/>
            <person name="Cree A."/>
            <person name="Dihn H.H."/>
            <person name="Fowler G."/>
            <person name="Jhangiani S."/>
            <person name="Joshi V."/>
            <person name="Lee S."/>
            <person name="Lewis L.R."/>
            <person name="Nazareth L.V."/>
            <person name="Okwuonu G."/>
            <person name="Santibanez J."/>
            <person name="Warren W.C."/>
            <person name="Mardis E.R."/>
            <person name="Weinstock G.M."/>
            <person name="Wilson R.K."/>
            <person name="Delehaunty K."/>
            <person name="Dooling D."/>
            <person name="Fronik C."/>
            <person name="Fulton L."/>
            <person name="Fulton B."/>
            <person name="Graves T."/>
            <person name="Minx P."/>
            <person name="Sodergren E."/>
            <person name="Birney E."/>
            <person name="Margulies E.H."/>
            <person name="Herrero J."/>
            <person name="Green E.D."/>
            <person name="Haussler D."/>
            <person name="Siepel A."/>
            <person name="Goldman N."/>
            <person name="Pollard K.S."/>
            <person name="Pedersen J.S."/>
            <person name="Lander E.S."/>
            <person name="Kellis M."/>
        </authorList>
    </citation>
    <scope>NUCLEOTIDE SEQUENCE [LARGE SCALE GENOMIC DNA]</scope>
    <source>
        <strain evidence="13 14">Thorbecke inbred</strain>
    </source>
</reference>
<evidence type="ECO:0000256" key="6">
    <source>
        <dbReference type="ARBA" id="ARBA00022771"/>
    </source>
</evidence>
<feature type="region of interest" description="Disordered" evidence="10">
    <location>
        <begin position="367"/>
        <end position="441"/>
    </location>
</feature>
<feature type="region of interest" description="Disordered" evidence="10">
    <location>
        <begin position="58"/>
        <end position="247"/>
    </location>
</feature>
<evidence type="ECO:0000256" key="8">
    <source>
        <dbReference type="ARBA" id="ARBA00022833"/>
    </source>
</evidence>
<name>G1T3P0_RABIT</name>
<dbReference type="EMBL" id="AAGW02039931">
    <property type="status" value="NOT_ANNOTATED_CDS"/>
    <property type="molecule type" value="Genomic_DNA"/>
</dbReference>
<dbReference type="GO" id="GO:0061630">
    <property type="term" value="F:ubiquitin protein ligase activity"/>
    <property type="evidence" value="ECO:0007669"/>
    <property type="project" value="UniProtKB-EC"/>
</dbReference>
<feature type="domain" description="RING-CH-type" evidence="12">
    <location>
        <begin position="643"/>
        <end position="713"/>
    </location>
</feature>
<dbReference type="Pfam" id="PF12906">
    <property type="entry name" value="RINGv"/>
    <property type="match status" value="1"/>
</dbReference>
<accession>G1T3P0</accession>
<feature type="compositionally biased region" description="Polar residues" evidence="10">
    <location>
        <begin position="230"/>
        <end position="247"/>
    </location>
</feature>
<protein>
    <recommendedName>
        <fullName evidence="3">RING-type E3 ubiquitin transferase</fullName>
        <ecNumber evidence="3">2.3.2.27</ecNumber>
    </recommendedName>
</protein>
<dbReference type="KEGG" id="ocu:100347084"/>
<feature type="domain" description="RING-type" evidence="11">
    <location>
        <begin position="651"/>
        <end position="707"/>
    </location>
</feature>
<evidence type="ECO:0000256" key="1">
    <source>
        <dbReference type="ARBA" id="ARBA00000900"/>
    </source>
</evidence>
<dbReference type="OrthoDB" id="264354at2759"/>
<evidence type="ECO:0000259" key="12">
    <source>
        <dbReference type="PROSITE" id="PS51292"/>
    </source>
</evidence>
<dbReference type="EC" id="2.3.2.27" evidence="3"/>
<evidence type="ECO:0000256" key="4">
    <source>
        <dbReference type="ARBA" id="ARBA00022679"/>
    </source>
</evidence>
<feature type="region of interest" description="Disordered" evidence="10">
    <location>
        <begin position="776"/>
        <end position="800"/>
    </location>
</feature>
<dbReference type="InterPro" id="IPR013083">
    <property type="entry name" value="Znf_RING/FYVE/PHD"/>
</dbReference>
<dbReference type="EMBL" id="AAGW02039932">
    <property type="status" value="NOT_ANNOTATED_CDS"/>
    <property type="molecule type" value="Genomic_DNA"/>
</dbReference>
<dbReference type="SMART" id="SM00744">
    <property type="entry name" value="RINGv"/>
    <property type="match status" value="1"/>
</dbReference>
<dbReference type="Gene3D" id="3.30.40.10">
    <property type="entry name" value="Zinc/RING finger domain, C3HC4 (zinc finger)"/>
    <property type="match status" value="1"/>
</dbReference>
<feature type="compositionally biased region" description="Basic and acidic residues" evidence="10">
    <location>
        <begin position="430"/>
        <end position="441"/>
    </location>
</feature>
<feature type="compositionally biased region" description="Polar residues" evidence="10">
    <location>
        <begin position="324"/>
        <end position="340"/>
    </location>
</feature>
<evidence type="ECO:0000256" key="2">
    <source>
        <dbReference type="ARBA" id="ARBA00004906"/>
    </source>
</evidence>
<dbReference type="Bgee" id="ENSOCUG00000012601">
    <property type="expression patterns" value="Expressed in testis and 12 other cell types or tissues"/>
</dbReference>
<dbReference type="EMBL" id="AAGW02039934">
    <property type="status" value="NOT_ANNOTATED_CDS"/>
    <property type="molecule type" value="Genomic_DNA"/>
</dbReference>
<keyword evidence="5" id="KW-0479">Metal-binding</keyword>
<evidence type="ECO:0000256" key="10">
    <source>
        <dbReference type="SAM" id="MobiDB-lite"/>
    </source>
</evidence>
<evidence type="ECO:0000256" key="7">
    <source>
        <dbReference type="ARBA" id="ARBA00022786"/>
    </source>
</evidence>
<feature type="region of interest" description="Disordered" evidence="10">
    <location>
        <begin position="287"/>
        <end position="354"/>
    </location>
</feature>
<organism evidence="13 14">
    <name type="scientific">Oryctolagus cuniculus</name>
    <name type="common">Rabbit</name>
    <dbReference type="NCBI Taxonomy" id="9986"/>
    <lineage>
        <taxon>Eukaryota</taxon>
        <taxon>Metazoa</taxon>
        <taxon>Chordata</taxon>
        <taxon>Craniata</taxon>
        <taxon>Vertebrata</taxon>
        <taxon>Euteleostomi</taxon>
        <taxon>Mammalia</taxon>
        <taxon>Eutheria</taxon>
        <taxon>Euarchontoglires</taxon>
        <taxon>Glires</taxon>
        <taxon>Lagomorpha</taxon>
        <taxon>Leporidae</taxon>
        <taxon>Oryctolagus</taxon>
    </lineage>
</organism>
<feature type="compositionally biased region" description="Acidic residues" evidence="10">
    <location>
        <begin position="779"/>
        <end position="791"/>
    </location>
</feature>
<feature type="compositionally biased region" description="Low complexity" evidence="10">
    <location>
        <begin position="554"/>
        <end position="566"/>
    </location>
</feature>
<dbReference type="PANTHER" id="PTHR14471">
    <property type="entry name" value="MARCH7/10 E3 UBIQUITIN PROTEIN LIGASE FAMILY MEMBER"/>
    <property type="match status" value="1"/>
</dbReference>
<dbReference type="CTD" id="162333"/>
<dbReference type="eggNOG" id="KOG1609">
    <property type="taxonomic scope" value="Eukaryota"/>
</dbReference>
<gene>
    <name evidence="13" type="primary">MARCHF10</name>
</gene>
<dbReference type="PaxDb" id="9986-ENSOCUP00000010848"/>
<feature type="compositionally biased region" description="Polar residues" evidence="10">
    <location>
        <begin position="539"/>
        <end position="552"/>
    </location>
</feature>
<reference evidence="13" key="2">
    <citation type="submission" date="2025-08" db="UniProtKB">
        <authorList>
            <consortium name="Ensembl"/>
        </authorList>
    </citation>
    <scope>IDENTIFICATION</scope>
    <source>
        <strain evidence="13">Thorbecke</strain>
    </source>
</reference>
<feature type="compositionally biased region" description="Basic and acidic residues" evidence="10">
    <location>
        <begin position="397"/>
        <end position="421"/>
    </location>
</feature>
<feature type="compositionally biased region" description="Low complexity" evidence="10">
    <location>
        <begin position="62"/>
        <end position="71"/>
    </location>
</feature>
<feature type="compositionally biased region" description="Basic and acidic residues" evidence="10">
    <location>
        <begin position="341"/>
        <end position="352"/>
    </location>
</feature>
<dbReference type="STRING" id="9986.ENSOCUP00000010848"/>
<dbReference type="GeneTree" id="ENSGT00530000063836"/>